<feature type="transmembrane region" description="Helical" evidence="6">
    <location>
        <begin position="409"/>
        <end position="427"/>
    </location>
</feature>
<dbReference type="InterPro" id="IPR004477">
    <property type="entry name" value="ComEC_N"/>
</dbReference>
<keyword evidence="2" id="KW-1003">Cell membrane</keyword>
<dbReference type="Proteomes" id="UP001261125">
    <property type="component" value="Unassembled WGS sequence"/>
</dbReference>
<feature type="domain" description="Metallo-beta-lactamase" evidence="7">
    <location>
        <begin position="533"/>
        <end position="720"/>
    </location>
</feature>
<dbReference type="SMART" id="SM00849">
    <property type="entry name" value="Lactamase_B"/>
    <property type="match status" value="1"/>
</dbReference>
<keyword evidence="4 6" id="KW-1133">Transmembrane helix</keyword>
<evidence type="ECO:0000256" key="1">
    <source>
        <dbReference type="ARBA" id="ARBA00004651"/>
    </source>
</evidence>
<dbReference type="EMBL" id="JAWDIT010000003">
    <property type="protein sequence ID" value="MDU0346062.1"/>
    <property type="molecule type" value="Genomic_DNA"/>
</dbReference>
<comment type="subcellular location">
    <subcellularLocation>
        <location evidence="1">Cell membrane</location>
        <topology evidence="1">Multi-pass membrane protein</topology>
    </subcellularLocation>
</comment>
<protein>
    <submittedName>
        <fullName evidence="8">ComEC/Rec2 family competence protein</fullName>
    </submittedName>
</protein>
<dbReference type="NCBIfam" id="TIGR00360">
    <property type="entry name" value="ComEC_N-term"/>
    <property type="match status" value="1"/>
</dbReference>
<name>A0ABU3SNZ2_9MICO</name>
<keyword evidence="3 6" id="KW-0812">Transmembrane</keyword>
<gene>
    <name evidence="8" type="ORF">RWH44_10145</name>
</gene>
<proteinExistence type="predicted"/>
<dbReference type="RefSeq" id="WP_316004481.1">
    <property type="nucleotide sequence ID" value="NZ_JAWDIT010000003.1"/>
</dbReference>
<feature type="transmembrane region" description="Helical" evidence="6">
    <location>
        <begin position="245"/>
        <end position="266"/>
    </location>
</feature>
<accession>A0ABU3SNZ2</accession>
<dbReference type="Pfam" id="PF00753">
    <property type="entry name" value="Lactamase_B"/>
    <property type="match status" value="1"/>
</dbReference>
<feature type="transmembrane region" description="Helical" evidence="6">
    <location>
        <begin position="494"/>
        <end position="515"/>
    </location>
</feature>
<dbReference type="Pfam" id="PF03772">
    <property type="entry name" value="Competence"/>
    <property type="match status" value="1"/>
</dbReference>
<feature type="transmembrane region" description="Helical" evidence="6">
    <location>
        <begin position="463"/>
        <end position="482"/>
    </location>
</feature>
<dbReference type="InterPro" id="IPR036866">
    <property type="entry name" value="RibonucZ/Hydroxyglut_hydro"/>
</dbReference>
<evidence type="ECO:0000256" key="3">
    <source>
        <dbReference type="ARBA" id="ARBA00022692"/>
    </source>
</evidence>
<dbReference type="Gene3D" id="3.60.15.10">
    <property type="entry name" value="Ribonuclease Z/Hydroxyacylglutathione hydrolase-like"/>
    <property type="match status" value="1"/>
</dbReference>
<dbReference type="PANTHER" id="PTHR30619:SF1">
    <property type="entry name" value="RECOMBINATION PROTEIN 2"/>
    <property type="match status" value="1"/>
</dbReference>
<dbReference type="InterPro" id="IPR001279">
    <property type="entry name" value="Metallo-B-lactamas"/>
</dbReference>
<evidence type="ECO:0000256" key="2">
    <source>
        <dbReference type="ARBA" id="ARBA00022475"/>
    </source>
</evidence>
<evidence type="ECO:0000256" key="4">
    <source>
        <dbReference type="ARBA" id="ARBA00022989"/>
    </source>
</evidence>
<keyword evidence="5 6" id="KW-0472">Membrane</keyword>
<sequence>MNTSRALRRRSLRPVVVAGATWTAAAAATALTDPGLLAVCLSAAAAIVVALLVRVRHPMLVVVAVGLACAGASAATVSSLVPTREAVAHLHVEGGRHLRVTATVTGHLARSSGGGAWMDASVSFLTAGATAVSGLIPARIGFDPEVLSDVASVGPGSEIVVAGTGIPTDPADRAILALRANEVERASAPEGVWAVFEQLRDGLVASTHGLPQPGAGLIPGLAVGDTSSLDSDTETAMNAASLSHLTAVSGANCALVVGSAFGVLGLCGVRRGVRVVGALIVLAAFVILVTPEPSVVRAAAMSAIALLAVALGRPTIGIAVLAGAVTVLLIADPWLCRSLGFALSAAATAALLVLARPLATGFGRWMPQPLALALAVPTSAQIVCGPLIVLIDPHVPLLGVVANMLADPAAAPATIAGALACIAPVPWLRDGLTALAWIPAAWIAAVARTAAAVPAQNLPWPEGALGAALLAVVGAAIAVAVARPRRVPRLTATATAMVAVLVGVTGATGAVRSVAGPLTVPALWQVAMCDVGQGDATLWRSGSAVALVDTGPDPQPLAECLQTLGIARLDLVVLTHFDEDHVGGSAAVVGRTDLVIHGPLGEAGDRRLLDRFAAGGARLVPATMGMTGTVGGTRWQALGPLPGMESGNAASVAIDVAGEGFPRTVLLGDLGADPQAALLRRVDVPRVEVVKVSHHGSADQDPELYHRLHASIGLIGVGAHNTYGHPTARLLGILKEEATVAARTDTGGLLAVWHDEEGRLSLWRQRGG</sequence>
<evidence type="ECO:0000259" key="7">
    <source>
        <dbReference type="SMART" id="SM00849"/>
    </source>
</evidence>
<comment type="caution">
    <text evidence="8">The sequence shown here is derived from an EMBL/GenBank/DDBJ whole genome shotgun (WGS) entry which is preliminary data.</text>
</comment>
<dbReference type="SUPFAM" id="SSF56281">
    <property type="entry name" value="Metallo-hydrolase/oxidoreductase"/>
    <property type="match status" value="1"/>
</dbReference>
<evidence type="ECO:0000256" key="6">
    <source>
        <dbReference type="SAM" id="Phobius"/>
    </source>
</evidence>
<feature type="transmembrane region" description="Helical" evidence="6">
    <location>
        <begin position="434"/>
        <end position="451"/>
    </location>
</feature>
<feature type="transmembrane region" description="Helical" evidence="6">
    <location>
        <begin position="36"/>
        <end position="53"/>
    </location>
</feature>
<feature type="transmembrane region" description="Helical" evidence="6">
    <location>
        <begin position="60"/>
        <end position="81"/>
    </location>
</feature>
<evidence type="ECO:0000313" key="8">
    <source>
        <dbReference type="EMBL" id="MDU0346062.1"/>
    </source>
</evidence>
<dbReference type="PANTHER" id="PTHR30619">
    <property type="entry name" value="DNA INTERNALIZATION/COMPETENCE PROTEIN COMEC/REC2"/>
    <property type="match status" value="1"/>
</dbReference>
<organism evidence="8 9">
    <name type="scientific">Microbacterium phycohabitans</name>
    <dbReference type="NCBI Taxonomy" id="3075993"/>
    <lineage>
        <taxon>Bacteria</taxon>
        <taxon>Bacillati</taxon>
        <taxon>Actinomycetota</taxon>
        <taxon>Actinomycetes</taxon>
        <taxon>Micrococcales</taxon>
        <taxon>Microbacteriaceae</taxon>
        <taxon>Microbacterium</taxon>
    </lineage>
</organism>
<feature type="transmembrane region" description="Helical" evidence="6">
    <location>
        <begin position="318"/>
        <end position="335"/>
    </location>
</feature>
<feature type="transmembrane region" description="Helical" evidence="6">
    <location>
        <begin position="273"/>
        <end position="289"/>
    </location>
</feature>
<feature type="transmembrane region" description="Helical" evidence="6">
    <location>
        <begin position="341"/>
        <end position="358"/>
    </location>
</feature>
<evidence type="ECO:0000313" key="9">
    <source>
        <dbReference type="Proteomes" id="UP001261125"/>
    </source>
</evidence>
<keyword evidence="9" id="KW-1185">Reference proteome</keyword>
<dbReference type="InterPro" id="IPR052159">
    <property type="entry name" value="Competence_DNA_uptake"/>
</dbReference>
<evidence type="ECO:0000256" key="5">
    <source>
        <dbReference type="ARBA" id="ARBA00023136"/>
    </source>
</evidence>
<reference evidence="8 9" key="1">
    <citation type="submission" date="2023-09" db="EMBL/GenBank/DDBJ databases">
        <title>Microbacterium fusihabitans sp. nov., Microbacterium phycihabitans sp. nov., and Microbacterium cervinum sp. nov., isolated from dried seaweeds of beach.</title>
        <authorList>
            <person name="Lee S.D."/>
        </authorList>
    </citation>
    <scope>NUCLEOTIDE SEQUENCE [LARGE SCALE GENOMIC DNA]</scope>
    <source>
        <strain evidence="8 9">KSW2-29</strain>
    </source>
</reference>